<evidence type="ECO:0000313" key="6">
    <source>
        <dbReference type="Proteomes" id="UP000667802"/>
    </source>
</evidence>
<evidence type="ECO:0000313" key="5">
    <source>
        <dbReference type="EMBL" id="MDR9894243.1"/>
    </source>
</evidence>
<feature type="domain" description="Glycosyl hydrolase family 13 catalytic" evidence="4">
    <location>
        <begin position="34"/>
        <end position="469"/>
    </location>
</feature>
<dbReference type="Proteomes" id="UP000667802">
    <property type="component" value="Unassembled WGS sequence"/>
</dbReference>
<comment type="caution">
    <text evidence="5">The sequence shown here is derived from an EMBL/GenBank/DDBJ whole genome shotgun (WGS) entry which is preliminary data.</text>
</comment>
<dbReference type="InterPro" id="IPR017853">
    <property type="entry name" value="GH"/>
</dbReference>
<dbReference type="EC" id="3.2.1.1" evidence="3"/>
<evidence type="ECO:0000256" key="3">
    <source>
        <dbReference type="RuleBase" id="RU361134"/>
    </source>
</evidence>
<dbReference type="PRINTS" id="PR00110">
    <property type="entry name" value="ALPHAAMYLASE"/>
</dbReference>
<dbReference type="Gene3D" id="3.20.20.80">
    <property type="entry name" value="Glycosidases"/>
    <property type="match status" value="1"/>
</dbReference>
<dbReference type="AlphaFoldDB" id="A0AAP5M927"/>
<comment type="similarity">
    <text evidence="1 2">Belongs to the glycosyl hydrolase 13 family.</text>
</comment>
<protein>
    <recommendedName>
        <fullName evidence="3">Alpha-amylase</fullName>
        <ecNumber evidence="3">3.2.1.1</ecNumber>
    </recommendedName>
</protein>
<name>A0AAP5M927_9CYAN</name>
<accession>A0AAP5M927</accession>
<proteinExistence type="inferred from homology"/>
<dbReference type="Pfam" id="PF00128">
    <property type="entry name" value="Alpha-amylase"/>
    <property type="match status" value="1"/>
</dbReference>
<evidence type="ECO:0000256" key="2">
    <source>
        <dbReference type="RuleBase" id="RU003615"/>
    </source>
</evidence>
<dbReference type="GO" id="GO:0043169">
    <property type="term" value="F:cation binding"/>
    <property type="evidence" value="ECO:0007669"/>
    <property type="project" value="InterPro"/>
</dbReference>
<comment type="catalytic activity">
    <reaction evidence="3">
        <text>Endohydrolysis of (1-&gt;4)-alpha-D-glucosidic linkages in polysaccharides containing three or more (1-&gt;4)-alpha-linked D-glucose units.</text>
        <dbReference type="EC" id="3.2.1.1"/>
    </reaction>
</comment>
<dbReference type="InterPro" id="IPR006047">
    <property type="entry name" value="GH13_cat_dom"/>
</dbReference>
<evidence type="ECO:0000256" key="1">
    <source>
        <dbReference type="ARBA" id="ARBA00008061"/>
    </source>
</evidence>
<organism evidence="5 6">
    <name type="scientific">Aetokthonos hydrillicola Thurmond2011</name>
    <dbReference type="NCBI Taxonomy" id="2712845"/>
    <lineage>
        <taxon>Bacteria</taxon>
        <taxon>Bacillati</taxon>
        <taxon>Cyanobacteriota</taxon>
        <taxon>Cyanophyceae</taxon>
        <taxon>Nostocales</taxon>
        <taxon>Hapalosiphonaceae</taxon>
        <taxon>Aetokthonos</taxon>
    </lineage>
</organism>
<keyword evidence="3" id="KW-0326">Glycosidase</keyword>
<keyword evidence="3 5" id="KW-0378">Hydrolase</keyword>
<reference evidence="6" key="1">
    <citation type="journal article" date="2021" name="Science">
        <title>Hunting the eagle killer: A cyanobacterial neurotoxin causes vacuolar myelinopathy.</title>
        <authorList>
            <person name="Breinlinger S."/>
            <person name="Phillips T.J."/>
            <person name="Haram B.N."/>
            <person name="Mares J."/>
            <person name="Martinez Yerena J.A."/>
            <person name="Hrouzek P."/>
            <person name="Sobotka R."/>
            <person name="Henderson W.M."/>
            <person name="Schmieder P."/>
            <person name="Williams S.M."/>
            <person name="Lauderdale J.D."/>
            <person name="Wilde H.D."/>
            <person name="Gerrin W."/>
            <person name="Kust A."/>
            <person name="Washington J.W."/>
            <person name="Wagner C."/>
            <person name="Geier B."/>
            <person name="Liebeke M."/>
            <person name="Enke H."/>
            <person name="Niedermeyer T.H.J."/>
            <person name="Wilde S.B."/>
        </authorList>
    </citation>
    <scope>NUCLEOTIDE SEQUENCE [LARGE SCALE GENOMIC DNA]</scope>
    <source>
        <strain evidence="6">Thurmond2011</strain>
    </source>
</reference>
<keyword evidence="6" id="KW-1185">Reference proteome</keyword>
<dbReference type="SMART" id="SM00642">
    <property type="entry name" value="Aamy"/>
    <property type="match status" value="1"/>
</dbReference>
<dbReference type="SUPFAM" id="SSF51445">
    <property type="entry name" value="(Trans)glycosidases"/>
    <property type="match status" value="1"/>
</dbReference>
<sequence>MNNPTCISELNLNPVPGKKYWNCDREWREEFIYFLLVDRFHDDLQRTPINTTDRSSGKGSPTQLKKFYGGTIKGIKNHLDYIHNLGCTAIWISPIFENTDAPDPNGGNYHGYSIQNYLGIDPRFGTKQDLIDLVDAAHNLEMRVFLDVVINHSGDTWYYKDEDNPGVQPYKFFNDIQFEFGMWRRPDRPIPQELRNPNYYHRRGRIRNWDSYPEYQHGDFESLKDFNNDDDADGLKLQEYLIKAHCYWIREADIDGFRMDAVKHFSSLAVSRFCSTIREYAYRLGKRSFFLFGELIAGDDTVDRYIGPNTPTKIGDQTVFFGLSSVLDFPLYWRVSSVIKGFSPPSNLIDRYEALRSAALNRGELGRYRVTFLDNHDQVGANPKRRFGADTPDKQIIAGMGYLLCALGTACIYYGTEQGFSGIGDDDALIREAMFDRDNSELNVLNQNCIIYQEIAKIAQVQRKLEALRFGRMYFREISVNSRDFELPRTHPCTLAFSRLLGFQEVLVAYNTSTTSAREDYVIVDSSLHQAGDELRFVYGGDGSVTVQSHPDVSNPSLFVQLNLSPMQFVILG</sequence>
<dbReference type="GO" id="GO:0004556">
    <property type="term" value="F:alpha-amylase activity"/>
    <property type="evidence" value="ECO:0007669"/>
    <property type="project" value="UniProtKB-UniRule"/>
</dbReference>
<dbReference type="PANTHER" id="PTHR10357">
    <property type="entry name" value="ALPHA-AMYLASE FAMILY MEMBER"/>
    <property type="match status" value="1"/>
</dbReference>
<dbReference type="EMBL" id="JAALHA020000002">
    <property type="protein sequence ID" value="MDR9894243.1"/>
    <property type="molecule type" value="Genomic_DNA"/>
</dbReference>
<gene>
    <name evidence="5" type="ORF">G7B40_006610</name>
</gene>
<dbReference type="RefSeq" id="WP_208348940.1">
    <property type="nucleotide sequence ID" value="NZ_JAALHA020000002.1"/>
</dbReference>
<dbReference type="PANTHER" id="PTHR10357:SF209">
    <property type="entry name" value="PERIPLASMIC ALPHA-AMYLASE"/>
    <property type="match status" value="1"/>
</dbReference>
<evidence type="ECO:0000259" key="4">
    <source>
        <dbReference type="SMART" id="SM00642"/>
    </source>
</evidence>
<dbReference type="InterPro" id="IPR006046">
    <property type="entry name" value="Alpha_amylase"/>
</dbReference>
<dbReference type="GO" id="GO:0005975">
    <property type="term" value="P:carbohydrate metabolic process"/>
    <property type="evidence" value="ECO:0007669"/>
    <property type="project" value="InterPro"/>
</dbReference>
<keyword evidence="3" id="KW-0119">Carbohydrate metabolism</keyword>